<comment type="caution">
    <text evidence="1">The sequence shown here is derived from an EMBL/GenBank/DDBJ whole genome shotgun (WGS) entry which is preliminary data.</text>
</comment>
<reference evidence="1" key="1">
    <citation type="journal article" date="2014" name="Front. Microbiol.">
        <title>High frequency of phylogenetically diverse reductive dehalogenase-homologous genes in deep subseafloor sedimentary metagenomes.</title>
        <authorList>
            <person name="Kawai M."/>
            <person name="Futagami T."/>
            <person name="Toyoda A."/>
            <person name="Takaki Y."/>
            <person name="Nishi S."/>
            <person name="Hori S."/>
            <person name="Arai W."/>
            <person name="Tsubouchi T."/>
            <person name="Morono Y."/>
            <person name="Uchiyama I."/>
            <person name="Ito T."/>
            <person name="Fujiyama A."/>
            <person name="Inagaki F."/>
            <person name="Takami H."/>
        </authorList>
    </citation>
    <scope>NUCLEOTIDE SEQUENCE</scope>
    <source>
        <strain evidence="1">Expedition CK06-06</strain>
    </source>
</reference>
<sequence length="124" mass="14374">MRVRARIPRLEPDVMKPPRVCPYEGCQGKYFKMHEHRCAKPLRDTKSEGVVAYRRKCLACGRTHRVYPQGVSRAQQSDRLKMLLILFYILGISYRGVEDVLTSLDCYLDHTTIYRNVQAAGEQV</sequence>
<gene>
    <name evidence="1" type="ORF">S01H1_66652</name>
</gene>
<dbReference type="AlphaFoldDB" id="X0WMV9"/>
<protein>
    <recommendedName>
        <fullName evidence="2">Transposase IS66 zinc-finger binding domain-containing protein</fullName>
    </recommendedName>
</protein>
<name>X0WMV9_9ZZZZ</name>
<evidence type="ECO:0008006" key="2">
    <source>
        <dbReference type="Google" id="ProtNLM"/>
    </source>
</evidence>
<proteinExistence type="predicted"/>
<dbReference type="EMBL" id="BARS01044084">
    <property type="protein sequence ID" value="GAG32324.1"/>
    <property type="molecule type" value="Genomic_DNA"/>
</dbReference>
<organism evidence="1">
    <name type="scientific">marine sediment metagenome</name>
    <dbReference type="NCBI Taxonomy" id="412755"/>
    <lineage>
        <taxon>unclassified sequences</taxon>
        <taxon>metagenomes</taxon>
        <taxon>ecological metagenomes</taxon>
    </lineage>
</organism>
<evidence type="ECO:0000313" key="1">
    <source>
        <dbReference type="EMBL" id="GAG32324.1"/>
    </source>
</evidence>
<accession>X0WMV9</accession>